<proteinExistence type="predicted"/>
<accession>A0AAX1VVA8</accession>
<protein>
    <submittedName>
        <fullName evidence="1">Uncharacterized protein</fullName>
    </submittedName>
</protein>
<dbReference type="AntiFam" id="ANF00081">
    <property type="entry name" value="Shadow ORF (opposite lysS)"/>
</dbReference>
<reference evidence="1 2" key="1">
    <citation type="submission" date="2018-08" db="EMBL/GenBank/DDBJ databases">
        <title>Recombination of ecologically and evolutionarily significant loci maintains genetic cohesion in the Pseudomonas syringae species complex.</title>
        <authorList>
            <person name="Dillon M."/>
            <person name="Thakur S."/>
            <person name="Almeida R.N.D."/>
            <person name="Weir B.S."/>
            <person name="Guttman D.S."/>
        </authorList>
    </citation>
    <scope>NUCLEOTIDE SEQUENCE [LARGE SCALE GENOMIC DNA]</scope>
    <source>
        <strain evidence="1 2">ICMP 2851</strain>
    </source>
</reference>
<dbReference type="AlphaFoldDB" id="A0AAX1VVA8"/>
<gene>
    <name evidence="1" type="ORF">ALQ89_06479</name>
</gene>
<name>A0AAX1VVA8_PSEAJ</name>
<comment type="caution">
    <text evidence="1">The sequence shown here is derived from an EMBL/GenBank/DDBJ whole genome shotgun (WGS) entry which is preliminary data.</text>
</comment>
<dbReference type="EMBL" id="RBNX01000104">
    <property type="protein sequence ID" value="RML81273.1"/>
    <property type="molecule type" value="Genomic_DNA"/>
</dbReference>
<evidence type="ECO:0000313" key="2">
    <source>
        <dbReference type="Proteomes" id="UP000280350"/>
    </source>
</evidence>
<evidence type="ECO:0000313" key="1">
    <source>
        <dbReference type="EMBL" id="RML81273.1"/>
    </source>
</evidence>
<sequence>MQFAQAFEAEHLGTGLFGNGTSLVDVLQIGSGQIRVVLEDRVEHRKAHKRFTEVEHLVAVRHVGGAQNQLSQFAEQLLGQVHVVFVIGVGLVELEHGELGVVPGRNALVTEVAVDLENFLETTDHQTLEVQLRRNAQEHFHVQRVVVGFERLGCRTAGNGLQHRRFDFKEVTLHQEAADVSDNLRAHAEGLTHVFVNDQVDVTLAIALLGVGQAMVLVGQRTQRLGQQANGGHLDVQVALAGACQGAFGSNDVAQVPGFHLGQGFFRQGLAVDIDLNTPGHVLDHHERATVEHDATGDLDRNRCLCQFFLGLVDVLFLQVVAVAVAAEVVGEGLTLGTACSKLFLAQSDQGVFFLLQGLRVELLVAHVFKYSITGSPSSCDEGLEVSADGLQPLLEARDQVFVDIAIKHLVAVAAFDVGPQVLDTRGVQYIGTNLMTPTDIGLGVFERLGRCIALLHFLLIQTGPQHFHGGVLVRMLGTFVLATDHGVGRNVGDTNRRVCGVYVLTTGPGGAVGIDAQVRRVDVDFDVVIDFWRNEHGRERGVATVAGVERALAHQTVNADLGTQPAKGVFTLDVHGSALDTSDFTGRQLHDGGVETALVSPTQVHAQQNVGPVLRFGAAGTGLDIQVGVVGVHLATEHATEFELFQRFAQALDFGSDVINGGLVFFFGRHQQQVFGIGQTRGHFVQGFYDLRQQGALTPQFLGVGRVVPDVWIFELAVDFGQTIMFVIVVKDTPEWFRSARTNP</sequence>
<organism evidence="1 2">
    <name type="scientific">Pseudomonas amygdali pv. tabaci</name>
    <name type="common">Pseudomonas syringae pv. tabaci</name>
    <dbReference type="NCBI Taxonomy" id="322"/>
    <lineage>
        <taxon>Bacteria</taxon>
        <taxon>Pseudomonadati</taxon>
        <taxon>Pseudomonadota</taxon>
        <taxon>Gammaproteobacteria</taxon>
        <taxon>Pseudomonadales</taxon>
        <taxon>Pseudomonadaceae</taxon>
        <taxon>Pseudomonas</taxon>
        <taxon>Pseudomonas amygdali</taxon>
    </lineage>
</organism>
<dbReference type="Proteomes" id="UP000280350">
    <property type="component" value="Unassembled WGS sequence"/>
</dbReference>